<keyword evidence="2" id="KW-0378">Hydrolase</keyword>
<organism evidence="2 3">
    <name type="scientific">Nitrospina gracilis (strain 3/211)</name>
    <dbReference type="NCBI Taxonomy" id="1266370"/>
    <lineage>
        <taxon>Bacteria</taxon>
        <taxon>Pseudomonadati</taxon>
        <taxon>Nitrospinota/Tectimicrobiota group</taxon>
        <taxon>Nitrospinota</taxon>
        <taxon>Nitrospinia</taxon>
        <taxon>Nitrospinales</taxon>
        <taxon>Nitrospinaceae</taxon>
        <taxon>Nitrospina</taxon>
    </lineage>
</organism>
<name>M1YUM0_NITG3</name>
<evidence type="ECO:0000259" key="1">
    <source>
        <dbReference type="Pfam" id="PF01182"/>
    </source>
</evidence>
<evidence type="ECO:0000313" key="2">
    <source>
        <dbReference type="EMBL" id="CCQ89195.1"/>
    </source>
</evidence>
<gene>
    <name evidence="2" type="primary">pgl</name>
    <name evidence="2" type="ORF">NITGR_10052</name>
</gene>
<sequence length="61" mass="6690">LTFPVLNAAACVSFLVTGESKAERLASVHHAPDRKERYPAARVDPERVEWWVDSAAVRGVG</sequence>
<dbReference type="GO" id="GO:0005975">
    <property type="term" value="P:carbohydrate metabolic process"/>
    <property type="evidence" value="ECO:0007669"/>
    <property type="project" value="InterPro"/>
</dbReference>
<dbReference type="HOGENOM" id="CLU_2928117_0_0_0"/>
<accession>M1YUM0</accession>
<reference evidence="2 3" key="1">
    <citation type="journal article" date="2013" name="Front. Microbiol.">
        <title>The genome of Nitrospina gracilis illuminates the metabolism and evolution of the major marine nitrite oxidizer.</title>
        <authorList>
            <person name="Luecker S."/>
            <person name="Nowka B."/>
            <person name="Rattei T."/>
            <person name="Spieck E."/>
            <person name="and Daims H."/>
        </authorList>
    </citation>
    <scope>NUCLEOTIDE SEQUENCE [LARGE SCALE GENOMIC DNA]</scope>
    <source>
        <strain evidence="2 3">3/211</strain>
    </source>
</reference>
<feature type="non-terminal residue" evidence="2">
    <location>
        <position position="1"/>
    </location>
</feature>
<dbReference type="EC" id="3.1.1.31" evidence="2"/>
<proteinExistence type="predicted"/>
<keyword evidence="3" id="KW-1185">Reference proteome</keyword>
<comment type="caution">
    <text evidence="2">The sequence shown here is derived from an EMBL/GenBank/DDBJ whole genome shotgun (WGS) entry which is preliminary data.</text>
</comment>
<dbReference type="SUPFAM" id="SSF100950">
    <property type="entry name" value="NagB/RpiA/CoA transferase-like"/>
    <property type="match status" value="1"/>
</dbReference>
<dbReference type="AlphaFoldDB" id="M1YUM0"/>
<dbReference type="GO" id="GO:0017057">
    <property type="term" value="F:6-phosphogluconolactonase activity"/>
    <property type="evidence" value="ECO:0007669"/>
    <property type="project" value="UniProtKB-EC"/>
</dbReference>
<dbReference type="Gene3D" id="3.40.50.1360">
    <property type="match status" value="1"/>
</dbReference>
<dbReference type="InterPro" id="IPR006148">
    <property type="entry name" value="Glc/Gal-6P_isomerase"/>
</dbReference>
<dbReference type="STRING" id="1266370.NITGR_10052"/>
<dbReference type="Pfam" id="PF01182">
    <property type="entry name" value="Glucosamine_iso"/>
    <property type="match status" value="1"/>
</dbReference>
<dbReference type="InterPro" id="IPR037171">
    <property type="entry name" value="NagB/RpiA_transferase-like"/>
</dbReference>
<feature type="domain" description="Glucosamine/galactosamine-6-phosphate isomerase" evidence="1">
    <location>
        <begin position="1"/>
        <end position="48"/>
    </location>
</feature>
<dbReference type="InParanoid" id="M1YUM0"/>
<evidence type="ECO:0000313" key="3">
    <source>
        <dbReference type="Proteomes" id="UP000011704"/>
    </source>
</evidence>
<dbReference type="EMBL" id="CAQJ01000001">
    <property type="protein sequence ID" value="CCQ89195.1"/>
    <property type="molecule type" value="Genomic_DNA"/>
</dbReference>
<dbReference type="Proteomes" id="UP000011704">
    <property type="component" value="Unassembled WGS sequence"/>
</dbReference>
<protein>
    <submittedName>
        <fullName evidence="2">Fragment of 6-phosphogluconolactonase (Part 2)</fullName>
        <ecNumber evidence="2">3.1.1.31</ecNumber>
    </submittedName>
</protein>